<protein>
    <submittedName>
        <fullName evidence="1">Uncharacterized protein</fullName>
    </submittedName>
</protein>
<name>A0ABV0SIP9_9TELE</name>
<gene>
    <name evidence="1" type="ORF">ILYODFUR_000957</name>
</gene>
<proteinExistence type="predicted"/>
<keyword evidence="2" id="KW-1185">Reference proteome</keyword>
<dbReference type="EMBL" id="JAHRIQ010000041">
    <property type="protein sequence ID" value="MEQ2220016.1"/>
    <property type="molecule type" value="Genomic_DNA"/>
</dbReference>
<organism evidence="1 2">
    <name type="scientific">Ilyodon furcidens</name>
    <name type="common">goldbreast splitfin</name>
    <dbReference type="NCBI Taxonomy" id="33524"/>
    <lineage>
        <taxon>Eukaryota</taxon>
        <taxon>Metazoa</taxon>
        <taxon>Chordata</taxon>
        <taxon>Craniata</taxon>
        <taxon>Vertebrata</taxon>
        <taxon>Euteleostomi</taxon>
        <taxon>Actinopterygii</taxon>
        <taxon>Neopterygii</taxon>
        <taxon>Teleostei</taxon>
        <taxon>Neoteleostei</taxon>
        <taxon>Acanthomorphata</taxon>
        <taxon>Ovalentaria</taxon>
        <taxon>Atherinomorphae</taxon>
        <taxon>Cyprinodontiformes</taxon>
        <taxon>Goodeidae</taxon>
        <taxon>Ilyodon</taxon>
    </lineage>
</organism>
<reference evidence="1 2" key="1">
    <citation type="submission" date="2021-06" db="EMBL/GenBank/DDBJ databases">
        <authorList>
            <person name="Palmer J.M."/>
        </authorList>
    </citation>
    <scope>NUCLEOTIDE SEQUENCE [LARGE SCALE GENOMIC DNA]</scope>
    <source>
        <strain evidence="2">if_2019</strain>
        <tissue evidence="1">Muscle</tissue>
    </source>
</reference>
<sequence>METGWANIAQLKRTSVPEATLTLLPSLCVHIHAERCNLLSGRFVYTSICLNAYGHLTLHHVKTWAYSVQKLSSSSYFMFMCHYWKLEKCFPPQLEQKKLAERDSTAVRDMKLRCPDINQVEKSKLQNRTPTHHFLGSS</sequence>
<dbReference type="Proteomes" id="UP001482620">
    <property type="component" value="Unassembled WGS sequence"/>
</dbReference>
<accession>A0ABV0SIP9</accession>
<evidence type="ECO:0000313" key="1">
    <source>
        <dbReference type="EMBL" id="MEQ2220016.1"/>
    </source>
</evidence>
<comment type="caution">
    <text evidence="1">The sequence shown here is derived from an EMBL/GenBank/DDBJ whole genome shotgun (WGS) entry which is preliminary data.</text>
</comment>
<evidence type="ECO:0000313" key="2">
    <source>
        <dbReference type="Proteomes" id="UP001482620"/>
    </source>
</evidence>